<dbReference type="Proteomes" id="UP000824469">
    <property type="component" value="Unassembled WGS sequence"/>
</dbReference>
<keyword evidence="2" id="KW-1185">Reference proteome</keyword>
<gene>
    <name evidence="1" type="ORF">KI387_033602</name>
</gene>
<sequence length="103" mass="12235">FSLNKELNEKRENWITNFMEYDVDIRVAKTVRGKGLCEHLIADMEKQQATEPDDSKHHAEIVYQQSQIMVQPKNQQPELTHEIQESRWMTDLVNYLQQGTYPE</sequence>
<reference evidence="1 2" key="1">
    <citation type="journal article" date="2021" name="Nat. Plants">
        <title>The Taxus genome provides insights into paclitaxel biosynthesis.</title>
        <authorList>
            <person name="Xiong X."/>
            <person name="Gou J."/>
            <person name="Liao Q."/>
            <person name="Li Y."/>
            <person name="Zhou Q."/>
            <person name="Bi G."/>
            <person name="Li C."/>
            <person name="Du R."/>
            <person name="Wang X."/>
            <person name="Sun T."/>
            <person name="Guo L."/>
            <person name="Liang H."/>
            <person name="Lu P."/>
            <person name="Wu Y."/>
            <person name="Zhang Z."/>
            <person name="Ro D.K."/>
            <person name="Shang Y."/>
            <person name="Huang S."/>
            <person name="Yan J."/>
        </authorList>
    </citation>
    <scope>NUCLEOTIDE SEQUENCE [LARGE SCALE GENOMIC DNA]</scope>
    <source>
        <strain evidence="1">Ta-2019</strain>
    </source>
</reference>
<feature type="non-terminal residue" evidence="1">
    <location>
        <position position="1"/>
    </location>
</feature>
<comment type="caution">
    <text evidence="1">The sequence shown here is derived from an EMBL/GenBank/DDBJ whole genome shotgun (WGS) entry which is preliminary data.</text>
</comment>
<protein>
    <submittedName>
        <fullName evidence="1">Uncharacterized protein</fullName>
    </submittedName>
</protein>
<organism evidence="1 2">
    <name type="scientific">Taxus chinensis</name>
    <name type="common">Chinese yew</name>
    <name type="synonym">Taxus wallichiana var. chinensis</name>
    <dbReference type="NCBI Taxonomy" id="29808"/>
    <lineage>
        <taxon>Eukaryota</taxon>
        <taxon>Viridiplantae</taxon>
        <taxon>Streptophyta</taxon>
        <taxon>Embryophyta</taxon>
        <taxon>Tracheophyta</taxon>
        <taxon>Spermatophyta</taxon>
        <taxon>Pinopsida</taxon>
        <taxon>Pinidae</taxon>
        <taxon>Conifers II</taxon>
        <taxon>Cupressales</taxon>
        <taxon>Taxaceae</taxon>
        <taxon>Taxus</taxon>
    </lineage>
</organism>
<proteinExistence type="predicted"/>
<accession>A0AA38BSI1</accession>
<name>A0AA38BSI1_TAXCH</name>
<dbReference type="EMBL" id="JAHRHJ020003813">
    <property type="protein sequence ID" value="KAH9289485.1"/>
    <property type="molecule type" value="Genomic_DNA"/>
</dbReference>
<evidence type="ECO:0000313" key="2">
    <source>
        <dbReference type="Proteomes" id="UP000824469"/>
    </source>
</evidence>
<feature type="non-terminal residue" evidence="1">
    <location>
        <position position="103"/>
    </location>
</feature>
<evidence type="ECO:0000313" key="1">
    <source>
        <dbReference type="EMBL" id="KAH9289485.1"/>
    </source>
</evidence>
<dbReference type="AlphaFoldDB" id="A0AA38BSI1"/>